<reference evidence="1" key="2">
    <citation type="submission" date="2021-01" db="EMBL/GenBank/DDBJ databases">
        <authorList>
            <person name="Schikora-Tamarit M.A."/>
        </authorList>
    </citation>
    <scope>NUCLEOTIDE SEQUENCE</scope>
    <source>
        <strain evidence="1">CBS2887</strain>
    </source>
</reference>
<organism evidence="1 2">
    <name type="scientific">Wickerhamomyces pijperi</name>
    <name type="common">Yeast</name>
    <name type="synonym">Pichia pijperi</name>
    <dbReference type="NCBI Taxonomy" id="599730"/>
    <lineage>
        <taxon>Eukaryota</taxon>
        <taxon>Fungi</taxon>
        <taxon>Dikarya</taxon>
        <taxon>Ascomycota</taxon>
        <taxon>Saccharomycotina</taxon>
        <taxon>Saccharomycetes</taxon>
        <taxon>Phaffomycetales</taxon>
        <taxon>Wickerhamomycetaceae</taxon>
        <taxon>Wickerhamomyces</taxon>
    </lineage>
</organism>
<sequence length="68" mass="7526">MFHDLSMLLNLSVEWIVGWIDGLKQAMAEDCASPVVAMIETSLQFGLGKPWIEELGDKRPRVADVIGP</sequence>
<accession>A0A9P8PMG9</accession>
<dbReference type="EMBL" id="JAEUBG010005453">
    <property type="protein sequence ID" value="KAH3674777.1"/>
    <property type="molecule type" value="Genomic_DNA"/>
</dbReference>
<keyword evidence="2" id="KW-1185">Reference proteome</keyword>
<name>A0A9P8PMG9_WICPI</name>
<protein>
    <submittedName>
        <fullName evidence="1">Uncharacterized protein</fullName>
    </submittedName>
</protein>
<dbReference type="AlphaFoldDB" id="A0A9P8PMG9"/>
<proteinExistence type="predicted"/>
<comment type="caution">
    <text evidence="1">The sequence shown here is derived from an EMBL/GenBank/DDBJ whole genome shotgun (WGS) entry which is preliminary data.</text>
</comment>
<evidence type="ECO:0000313" key="1">
    <source>
        <dbReference type="EMBL" id="KAH3674777.1"/>
    </source>
</evidence>
<gene>
    <name evidence="1" type="ORF">WICPIJ_009465</name>
</gene>
<dbReference type="Proteomes" id="UP000774326">
    <property type="component" value="Unassembled WGS sequence"/>
</dbReference>
<reference evidence="1" key="1">
    <citation type="journal article" date="2021" name="Open Biol.">
        <title>Shared evolutionary footprints suggest mitochondrial oxidative damage underlies multiple complex I losses in fungi.</title>
        <authorList>
            <person name="Schikora-Tamarit M.A."/>
            <person name="Marcet-Houben M."/>
            <person name="Nosek J."/>
            <person name="Gabaldon T."/>
        </authorList>
    </citation>
    <scope>NUCLEOTIDE SEQUENCE</scope>
    <source>
        <strain evidence="1">CBS2887</strain>
    </source>
</reference>
<evidence type="ECO:0000313" key="2">
    <source>
        <dbReference type="Proteomes" id="UP000774326"/>
    </source>
</evidence>